<keyword evidence="2" id="KW-1185">Reference proteome</keyword>
<reference evidence="1 2" key="1">
    <citation type="submission" date="2022-02" db="EMBL/GenBank/DDBJ databases">
        <title>Genome sequence data of Kingella unionensis sp. nov. strain CICC 24913 (CCUG 75125).</title>
        <authorList>
            <person name="Xiao M."/>
        </authorList>
    </citation>
    <scope>NUCLEOTIDE SEQUENCE [LARGE SCALE GENOMIC DNA]</scope>
    <source>
        <strain evidence="1 2">CICC 24913</strain>
    </source>
</reference>
<gene>
    <name evidence="1" type="ORF">MB824_02570</name>
</gene>
<protein>
    <recommendedName>
        <fullName evidence="3">Lipoprotein</fullName>
    </recommendedName>
</protein>
<dbReference type="EMBL" id="JAKOOW010000008">
    <property type="protein sequence ID" value="MCG6503379.1"/>
    <property type="molecule type" value="Genomic_DNA"/>
</dbReference>
<dbReference type="RefSeq" id="WP_238745688.1">
    <property type="nucleotide sequence ID" value="NZ_JAKOOW010000008.1"/>
</dbReference>
<evidence type="ECO:0008006" key="3">
    <source>
        <dbReference type="Google" id="ProtNLM"/>
    </source>
</evidence>
<dbReference type="Proteomes" id="UP001298424">
    <property type="component" value="Unassembled WGS sequence"/>
</dbReference>
<organism evidence="1 2">
    <name type="scientific">Kingella pumchi</name>
    <dbReference type="NCBI Taxonomy" id="2779506"/>
    <lineage>
        <taxon>Bacteria</taxon>
        <taxon>Pseudomonadati</taxon>
        <taxon>Pseudomonadota</taxon>
        <taxon>Betaproteobacteria</taxon>
        <taxon>Neisseriales</taxon>
        <taxon>Neisseriaceae</taxon>
        <taxon>Kingella</taxon>
    </lineage>
</organism>
<accession>A0ABS9NKQ8</accession>
<evidence type="ECO:0000313" key="1">
    <source>
        <dbReference type="EMBL" id="MCG6503379.1"/>
    </source>
</evidence>
<dbReference type="PROSITE" id="PS51257">
    <property type="entry name" value="PROKAR_LIPOPROTEIN"/>
    <property type="match status" value="1"/>
</dbReference>
<proteinExistence type="predicted"/>
<comment type="caution">
    <text evidence="1">The sequence shown here is derived from an EMBL/GenBank/DDBJ whole genome shotgun (WGS) entry which is preliminary data.</text>
</comment>
<name>A0ABS9NKQ8_9NEIS</name>
<sequence length="145" mass="16248">MKSVLLLSAAVLTLAGCETVDKIMSADISPYGAINAARRGVAGARFKGKHIVSAYAEFGKADDIQHGIIQEGKLKGQEGYIYTWTDVSQNSESTHYLGSGYHSNGDRTDYYERGVTNFTRYRYFITDTNHVIRDYKESEHRARVQ</sequence>
<evidence type="ECO:0000313" key="2">
    <source>
        <dbReference type="Proteomes" id="UP001298424"/>
    </source>
</evidence>